<protein>
    <submittedName>
        <fullName evidence="2">NAD(P)H nitroreductase</fullName>
    </submittedName>
</protein>
<dbReference type="KEGG" id="mdr:MDOR_06820"/>
<evidence type="ECO:0000256" key="1">
    <source>
        <dbReference type="SAM" id="MobiDB-lite"/>
    </source>
</evidence>
<reference evidence="2 3" key="1">
    <citation type="journal article" date="2019" name="Emerg. Microbes Infect.">
        <title>Comprehensive subspecies identification of 175 nontuberculous mycobacteria species based on 7547 genomic profiles.</title>
        <authorList>
            <person name="Matsumoto Y."/>
            <person name="Kinjo T."/>
            <person name="Motooka D."/>
            <person name="Nabeya D."/>
            <person name="Jung N."/>
            <person name="Uechi K."/>
            <person name="Horii T."/>
            <person name="Iida T."/>
            <person name="Fujita J."/>
            <person name="Nakamura S."/>
        </authorList>
    </citation>
    <scope>NUCLEOTIDE SEQUENCE [LARGE SCALE GENOMIC DNA]</scope>
    <source>
        <strain evidence="2 3">JCM 12405</strain>
    </source>
</reference>
<dbReference type="InterPro" id="IPR050627">
    <property type="entry name" value="Nitroreductase/BluB"/>
</dbReference>
<dbReference type="Proteomes" id="UP000467201">
    <property type="component" value="Chromosome"/>
</dbReference>
<proteinExistence type="predicted"/>
<organism evidence="2 3">
    <name type="scientific">Mycolicibacterium doricum</name>
    <dbReference type="NCBI Taxonomy" id="126673"/>
    <lineage>
        <taxon>Bacteria</taxon>
        <taxon>Bacillati</taxon>
        <taxon>Actinomycetota</taxon>
        <taxon>Actinomycetes</taxon>
        <taxon>Mycobacteriales</taxon>
        <taxon>Mycobacteriaceae</taxon>
        <taxon>Mycolicibacterium</taxon>
    </lineage>
</organism>
<feature type="region of interest" description="Disordered" evidence="1">
    <location>
        <begin position="297"/>
        <end position="320"/>
    </location>
</feature>
<dbReference type="InterPro" id="IPR000415">
    <property type="entry name" value="Nitroreductase-like"/>
</dbReference>
<dbReference type="PANTHER" id="PTHR23026">
    <property type="entry name" value="NADPH NITROREDUCTASE"/>
    <property type="match status" value="1"/>
</dbReference>
<sequence length="320" mass="34118">MRAALSLAVRAPSIHNSQPWHWRVGHNTLQLYADHTLHLPHTDPGARELLISCGAALNHCVIASAALGWRAEIHRFPNDADPWHLAAVEMHRQSPHEVDIALAAAIPRRRTDRRLYSAWPVAAGDIALIGARAARAGVMMRRVEATSELRSAVASAVRQHAADHGYRAELATWSGRHAWTSGVPAASVPASVAESPVPGRVFAGAALDQPPGADPAEDNAVLLALGTAADDGLARLRAGEATSLALLTATALGLATCPVTEPLEIPATRDAVRREVFEESGLPQLLFRVGWAPVNADPLPPTPRRPLAEVVSRLDGSPWE</sequence>
<dbReference type="GO" id="GO:0016491">
    <property type="term" value="F:oxidoreductase activity"/>
    <property type="evidence" value="ECO:0007669"/>
    <property type="project" value="InterPro"/>
</dbReference>
<dbReference type="NCBIfam" id="NF047509">
    <property type="entry name" value="Rv3131_FMN_oxido"/>
    <property type="match status" value="1"/>
</dbReference>
<dbReference type="AlphaFoldDB" id="A0A7I7VQS9"/>
<dbReference type="PANTHER" id="PTHR23026:SF123">
    <property type="entry name" value="NAD(P)H NITROREDUCTASE RV3131-RELATED"/>
    <property type="match status" value="1"/>
</dbReference>
<evidence type="ECO:0000313" key="2">
    <source>
        <dbReference type="EMBL" id="BBZ06513.1"/>
    </source>
</evidence>
<accession>A0A7I7VQS9</accession>
<dbReference type="Gene3D" id="3.40.109.10">
    <property type="entry name" value="NADH Oxidase"/>
    <property type="match status" value="1"/>
</dbReference>
<evidence type="ECO:0000313" key="3">
    <source>
        <dbReference type="Proteomes" id="UP000467201"/>
    </source>
</evidence>
<name>A0A7I7VQS9_9MYCO</name>
<dbReference type="SUPFAM" id="SSF55469">
    <property type="entry name" value="FMN-dependent nitroreductase-like"/>
    <property type="match status" value="1"/>
</dbReference>
<dbReference type="EMBL" id="AP022605">
    <property type="protein sequence ID" value="BBZ06513.1"/>
    <property type="molecule type" value="Genomic_DNA"/>
</dbReference>
<gene>
    <name evidence="2" type="ORF">MDOR_06820</name>
</gene>